<accession>A0ABS9ICZ6</accession>
<proteinExistence type="predicted"/>
<dbReference type="Pfam" id="PF07409">
    <property type="entry name" value="GP46"/>
    <property type="match status" value="1"/>
</dbReference>
<evidence type="ECO:0000313" key="2">
    <source>
        <dbReference type="Proteomes" id="UP001162905"/>
    </source>
</evidence>
<protein>
    <submittedName>
        <fullName evidence="1">Phage GP46 family protein</fullName>
    </submittedName>
</protein>
<sequence>MIINDDVEVSLRRAVEISLFTWRRANTSDRADDDERFGWWGDSYPLVANDRIGSRLWLLRRRKLTAETIGAAVMYAQEALKWLIDDGHVAGVQVLTQRAGHSRLNMGVVLTLPSGERLDIYPHEDWQVLYAV</sequence>
<dbReference type="Proteomes" id="UP001162905">
    <property type="component" value="Unassembled WGS sequence"/>
</dbReference>
<reference evidence="1" key="1">
    <citation type="submission" date="2022-01" db="EMBL/GenBank/DDBJ databases">
        <title>Pseudomonas sp. nov. isolated from Antarctic regolith.</title>
        <authorList>
            <person name="Novakova D."/>
            <person name="Sedlar K."/>
        </authorList>
    </citation>
    <scope>NUCLEOTIDE SEQUENCE</scope>
    <source>
        <strain evidence="1">P2647</strain>
    </source>
</reference>
<comment type="caution">
    <text evidence="1">The sequence shown here is derived from an EMBL/GenBank/DDBJ whole genome shotgun (WGS) entry which is preliminary data.</text>
</comment>
<gene>
    <name evidence="1" type="ORF">L4G47_25740</name>
</gene>
<organism evidence="1 2">
    <name type="scientific">Pseudomonas petrae</name>
    <dbReference type="NCBI Taxonomy" id="2912190"/>
    <lineage>
        <taxon>Bacteria</taxon>
        <taxon>Pseudomonadati</taxon>
        <taxon>Pseudomonadota</taxon>
        <taxon>Gammaproteobacteria</taxon>
        <taxon>Pseudomonadales</taxon>
        <taxon>Pseudomonadaceae</taxon>
        <taxon>Pseudomonas</taxon>
    </lineage>
</organism>
<name>A0ABS9ICZ6_9PSED</name>
<dbReference type="RefSeq" id="WP_237254902.1">
    <property type="nucleotide sequence ID" value="NZ_JAKJXF010000004.1"/>
</dbReference>
<dbReference type="InterPro" id="IPR010877">
    <property type="entry name" value="Phage_Mu_Gp46"/>
</dbReference>
<dbReference type="EMBL" id="JAKJXH010000051">
    <property type="protein sequence ID" value="MCF7545600.1"/>
    <property type="molecule type" value="Genomic_DNA"/>
</dbReference>
<keyword evidence="2" id="KW-1185">Reference proteome</keyword>
<evidence type="ECO:0000313" key="1">
    <source>
        <dbReference type="EMBL" id="MCF7545600.1"/>
    </source>
</evidence>